<evidence type="ECO:0000313" key="3">
    <source>
        <dbReference type="Proteomes" id="UP001163046"/>
    </source>
</evidence>
<name>A0A9W9Z1N8_9CNID</name>
<dbReference type="EMBL" id="MU826831">
    <property type="protein sequence ID" value="KAJ7373330.1"/>
    <property type="molecule type" value="Genomic_DNA"/>
</dbReference>
<gene>
    <name evidence="2" type="ORF">OS493_012921</name>
</gene>
<organism evidence="2 3">
    <name type="scientific">Desmophyllum pertusum</name>
    <dbReference type="NCBI Taxonomy" id="174260"/>
    <lineage>
        <taxon>Eukaryota</taxon>
        <taxon>Metazoa</taxon>
        <taxon>Cnidaria</taxon>
        <taxon>Anthozoa</taxon>
        <taxon>Hexacorallia</taxon>
        <taxon>Scleractinia</taxon>
        <taxon>Caryophylliina</taxon>
        <taxon>Caryophylliidae</taxon>
        <taxon>Desmophyllum</taxon>
    </lineage>
</organism>
<reference evidence="2" key="1">
    <citation type="submission" date="2023-01" db="EMBL/GenBank/DDBJ databases">
        <title>Genome assembly of the deep-sea coral Lophelia pertusa.</title>
        <authorList>
            <person name="Herrera S."/>
            <person name="Cordes E."/>
        </authorList>
    </citation>
    <scope>NUCLEOTIDE SEQUENCE</scope>
    <source>
        <strain evidence="2">USNM1676648</strain>
        <tissue evidence="2">Polyp</tissue>
    </source>
</reference>
<protein>
    <submittedName>
        <fullName evidence="2">Uncharacterized protein</fullName>
    </submittedName>
</protein>
<evidence type="ECO:0000313" key="2">
    <source>
        <dbReference type="EMBL" id="KAJ7373330.1"/>
    </source>
</evidence>
<feature type="compositionally biased region" description="Basic and acidic residues" evidence="1">
    <location>
        <begin position="32"/>
        <end position="45"/>
    </location>
</feature>
<keyword evidence="3" id="KW-1185">Reference proteome</keyword>
<evidence type="ECO:0000256" key="1">
    <source>
        <dbReference type="SAM" id="MobiDB-lite"/>
    </source>
</evidence>
<comment type="caution">
    <text evidence="2">The sequence shown here is derived from an EMBL/GenBank/DDBJ whole genome shotgun (WGS) entry which is preliminary data.</text>
</comment>
<dbReference type="OrthoDB" id="10046039at2759"/>
<feature type="region of interest" description="Disordered" evidence="1">
    <location>
        <begin position="20"/>
        <end position="46"/>
    </location>
</feature>
<accession>A0A9W9Z1N8</accession>
<dbReference type="Proteomes" id="UP001163046">
    <property type="component" value="Unassembled WGS sequence"/>
</dbReference>
<dbReference type="AlphaFoldDB" id="A0A9W9Z1N8"/>
<proteinExistence type="predicted"/>
<sequence length="150" mass="17069">MSGKRPKKSDSGILSIKKFFKSAENSSPSSRGPRETLEGSSRQETESTFVRALLYRLLSWNTVTLHLQVVARNGQCQLQLSLTSKHNLKGSRSKSDVWNVSPSVRLRLEAVQDHLTTTQHKDAIRLEMLQRISTFQKQENEKNEVNESML</sequence>